<evidence type="ECO:0000313" key="3">
    <source>
        <dbReference type="Proteomes" id="UP000299102"/>
    </source>
</evidence>
<name>A0A4C2A6V7_EUMVA</name>
<sequence>MRSSGIRRVRINAGSRADNYARASPAGSGPIRSARPGTGGTLKSLFVNKEQRRSYAGRVVCVALGMLVARRNNISRANIVSSRGALAQMDMTQFVHKYSGSGSAARRGRRADAPRRDCISPTANHASHAPSGCSKSPRH</sequence>
<evidence type="ECO:0000256" key="1">
    <source>
        <dbReference type="SAM" id="MobiDB-lite"/>
    </source>
</evidence>
<gene>
    <name evidence="2" type="ORF">EVAR_69653_1</name>
</gene>
<organism evidence="2 3">
    <name type="scientific">Eumeta variegata</name>
    <name type="common">Bagworm moth</name>
    <name type="synonym">Eumeta japonica</name>
    <dbReference type="NCBI Taxonomy" id="151549"/>
    <lineage>
        <taxon>Eukaryota</taxon>
        <taxon>Metazoa</taxon>
        <taxon>Ecdysozoa</taxon>
        <taxon>Arthropoda</taxon>
        <taxon>Hexapoda</taxon>
        <taxon>Insecta</taxon>
        <taxon>Pterygota</taxon>
        <taxon>Neoptera</taxon>
        <taxon>Endopterygota</taxon>
        <taxon>Lepidoptera</taxon>
        <taxon>Glossata</taxon>
        <taxon>Ditrysia</taxon>
        <taxon>Tineoidea</taxon>
        <taxon>Psychidae</taxon>
        <taxon>Oiketicinae</taxon>
        <taxon>Eumeta</taxon>
    </lineage>
</organism>
<dbReference type="EMBL" id="BGZK01002564">
    <property type="protein sequence ID" value="GBP94934.1"/>
    <property type="molecule type" value="Genomic_DNA"/>
</dbReference>
<dbReference type="AlphaFoldDB" id="A0A4C2A6V7"/>
<accession>A0A4C2A6V7</accession>
<proteinExistence type="predicted"/>
<dbReference type="Proteomes" id="UP000299102">
    <property type="component" value="Unassembled WGS sequence"/>
</dbReference>
<protein>
    <submittedName>
        <fullName evidence="2">Uncharacterized protein</fullName>
    </submittedName>
</protein>
<feature type="region of interest" description="Disordered" evidence="1">
    <location>
        <begin position="97"/>
        <end position="139"/>
    </location>
</feature>
<comment type="caution">
    <text evidence="2">The sequence shown here is derived from an EMBL/GenBank/DDBJ whole genome shotgun (WGS) entry which is preliminary data.</text>
</comment>
<evidence type="ECO:0000313" key="2">
    <source>
        <dbReference type="EMBL" id="GBP94934.1"/>
    </source>
</evidence>
<reference evidence="2 3" key="1">
    <citation type="journal article" date="2019" name="Commun. Biol.">
        <title>The bagworm genome reveals a unique fibroin gene that provides high tensile strength.</title>
        <authorList>
            <person name="Kono N."/>
            <person name="Nakamura H."/>
            <person name="Ohtoshi R."/>
            <person name="Tomita M."/>
            <person name="Numata K."/>
            <person name="Arakawa K."/>
        </authorList>
    </citation>
    <scope>NUCLEOTIDE SEQUENCE [LARGE SCALE GENOMIC DNA]</scope>
</reference>
<keyword evidence="3" id="KW-1185">Reference proteome</keyword>
<feature type="region of interest" description="Disordered" evidence="1">
    <location>
        <begin position="17"/>
        <end position="40"/>
    </location>
</feature>